<dbReference type="EMBL" id="CACRTO010000020">
    <property type="protein sequence ID" value="VYU38314.1"/>
    <property type="molecule type" value="Genomic_DNA"/>
</dbReference>
<dbReference type="InterPro" id="IPR052939">
    <property type="entry name" value="23S_rRNA_MeTrnsfrase_RlmA"/>
</dbReference>
<sequence length="80" mass="9733">MKKLKNNQFEVLYANEYFPFLRFKDIGVIVYFAKIIEWEFPNFSVENCFEELCKLNEDINIKGYVESIEHRYIIVSKKQK</sequence>
<dbReference type="RefSeq" id="WP_421755686.1">
    <property type="nucleotide sequence ID" value="NZ_CACRTO010000020.1"/>
</dbReference>
<dbReference type="PANTHER" id="PTHR43460">
    <property type="entry name" value="METHYLTRANSFERASE"/>
    <property type="match status" value="1"/>
</dbReference>
<name>A0A6N3EEC1_9CLOT</name>
<dbReference type="PANTHER" id="PTHR43460:SF1">
    <property type="entry name" value="METHYLTRANSFERASE TYPE 11 DOMAIN-CONTAINING PROTEIN"/>
    <property type="match status" value="1"/>
</dbReference>
<evidence type="ECO:0000313" key="1">
    <source>
        <dbReference type="EMBL" id="VYU38314.1"/>
    </source>
</evidence>
<gene>
    <name evidence="1" type="ORF">CTLFYP3_02236</name>
</gene>
<dbReference type="AlphaFoldDB" id="A0A6N3EEC1"/>
<organism evidence="1">
    <name type="scientific">Clostridium tertium</name>
    <dbReference type="NCBI Taxonomy" id="1559"/>
    <lineage>
        <taxon>Bacteria</taxon>
        <taxon>Bacillati</taxon>
        <taxon>Bacillota</taxon>
        <taxon>Clostridia</taxon>
        <taxon>Eubacteriales</taxon>
        <taxon>Clostridiaceae</taxon>
        <taxon>Clostridium</taxon>
    </lineage>
</organism>
<proteinExistence type="predicted"/>
<reference evidence="1" key="1">
    <citation type="submission" date="2019-11" db="EMBL/GenBank/DDBJ databases">
        <authorList>
            <person name="Feng L."/>
        </authorList>
    </citation>
    <scope>NUCLEOTIDE SEQUENCE</scope>
    <source>
        <strain evidence="1">CTertiumLFYP3</strain>
    </source>
</reference>
<accession>A0A6N3EEC1</accession>
<protein>
    <submittedName>
        <fullName evidence="1">Uncharacterized protein</fullName>
    </submittedName>
</protein>